<dbReference type="SUPFAM" id="SSF55257">
    <property type="entry name" value="RBP11-like subunits of RNA polymerase"/>
    <property type="match status" value="1"/>
</dbReference>
<dbReference type="Proteomes" id="UP001195914">
    <property type="component" value="Unassembled WGS sequence"/>
</dbReference>
<dbReference type="PANTHER" id="PTHR19932:SF10">
    <property type="entry name" value="WD REPEAT AND HMG-BOX DNA-BINDING PROTEIN 1"/>
    <property type="match status" value="1"/>
</dbReference>
<dbReference type="EMBL" id="JAHBMH010000073">
    <property type="protein sequence ID" value="KAK1933456.1"/>
    <property type="molecule type" value="Genomic_DNA"/>
</dbReference>
<organism evidence="8 9">
    <name type="scientific">Babesia divergens</name>
    <dbReference type="NCBI Taxonomy" id="32595"/>
    <lineage>
        <taxon>Eukaryota</taxon>
        <taxon>Sar</taxon>
        <taxon>Alveolata</taxon>
        <taxon>Apicomplexa</taxon>
        <taxon>Aconoidasida</taxon>
        <taxon>Piroplasmida</taxon>
        <taxon>Babesiidae</taxon>
        <taxon>Babesia</taxon>
    </lineage>
</organism>
<dbReference type="CDD" id="cd06926">
    <property type="entry name" value="RNAP_II_RPB11"/>
    <property type="match status" value="1"/>
</dbReference>
<dbReference type="GO" id="GO:0005665">
    <property type="term" value="C:RNA polymerase II, core complex"/>
    <property type="evidence" value="ECO:0007669"/>
    <property type="project" value="InterPro"/>
</dbReference>
<evidence type="ECO:0008006" key="10">
    <source>
        <dbReference type="Google" id="ProtNLM"/>
    </source>
</evidence>
<dbReference type="GO" id="GO:0006281">
    <property type="term" value="P:DNA repair"/>
    <property type="evidence" value="ECO:0007669"/>
    <property type="project" value="TreeGrafter"/>
</dbReference>
<keyword evidence="4" id="KW-0539">Nucleus</keyword>
<evidence type="ECO:0000313" key="9">
    <source>
        <dbReference type="Proteomes" id="UP001195914"/>
    </source>
</evidence>
<dbReference type="SUPFAM" id="SSF50978">
    <property type="entry name" value="WD40 repeat-like"/>
    <property type="match status" value="1"/>
</dbReference>
<evidence type="ECO:0000259" key="7">
    <source>
        <dbReference type="Pfam" id="PF13656"/>
    </source>
</evidence>
<evidence type="ECO:0000256" key="5">
    <source>
        <dbReference type="SAM" id="MobiDB-lite"/>
    </source>
</evidence>
<dbReference type="InterPro" id="IPR037685">
    <property type="entry name" value="RBP11"/>
</dbReference>
<name>A0AAD9LEN2_BABDI</name>
<accession>A0AAD9LEN2</accession>
<feature type="domain" description="DNA-directed RNA polymerase RBP11-like dimerisation" evidence="7">
    <location>
        <begin position="39"/>
        <end position="109"/>
    </location>
</feature>
<dbReference type="GO" id="GO:0003682">
    <property type="term" value="F:chromatin binding"/>
    <property type="evidence" value="ECO:0007669"/>
    <property type="project" value="TreeGrafter"/>
</dbReference>
<proteinExistence type="inferred from homology"/>
<dbReference type="Gene3D" id="3.30.1360.10">
    <property type="entry name" value="RNA polymerase, RBP11-like subunit"/>
    <property type="match status" value="1"/>
</dbReference>
<feature type="domain" description="WDHD1/CFT4 second beta-propeller" evidence="6">
    <location>
        <begin position="553"/>
        <end position="848"/>
    </location>
</feature>
<dbReference type="InterPro" id="IPR022905">
    <property type="entry name" value="Rpo11-like"/>
</dbReference>
<evidence type="ECO:0000256" key="1">
    <source>
        <dbReference type="ARBA" id="ARBA00004123"/>
    </source>
</evidence>
<dbReference type="Pfam" id="PF12341">
    <property type="entry name" value="Mcl1_mid"/>
    <property type="match status" value="1"/>
</dbReference>
<comment type="caution">
    <text evidence="8">The sequence shown here is derived from an EMBL/GenBank/DDBJ whole genome shotgun (WGS) entry which is preliminary data.</text>
</comment>
<keyword evidence="2" id="KW-0240">DNA-directed RNA polymerase</keyword>
<dbReference type="InterPro" id="IPR036603">
    <property type="entry name" value="RBP11-like"/>
</dbReference>
<dbReference type="GO" id="GO:0006366">
    <property type="term" value="P:transcription by RNA polymerase II"/>
    <property type="evidence" value="ECO:0007669"/>
    <property type="project" value="InterPro"/>
</dbReference>
<dbReference type="PROSITE" id="PS01154">
    <property type="entry name" value="RNA_POL_L_13KD"/>
    <property type="match status" value="1"/>
</dbReference>
<dbReference type="InterPro" id="IPR036322">
    <property type="entry name" value="WD40_repeat_dom_sf"/>
</dbReference>
<dbReference type="GO" id="GO:0046983">
    <property type="term" value="F:protein dimerization activity"/>
    <property type="evidence" value="ECO:0007669"/>
    <property type="project" value="InterPro"/>
</dbReference>
<dbReference type="InterPro" id="IPR009025">
    <property type="entry name" value="RBP11-like_dimer"/>
</dbReference>
<reference evidence="8" key="1">
    <citation type="journal article" date="2014" name="Nucleic Acids Res.">
        <title>The evolutionary dynamics of variant antigen genes in Babesia reveal a history of genomic innovation underlying host-parasite interaction.</title>
        <authorList>
            <person name="Jackson A.P."/>
            <person name="Otto T.D."/>
            <person name="Darby A."/>
            <person name="Ramaprasad A."/>
            <person name="Xia D."/>
            <person name="Echaide I.E."/>
            <person name="Farber M."/>
            <person name="Gahlot S."/>
            <person name="Gamble J."/>
            <person name="Gupta D."/>
            <person name="Gupta Y."/>
            <person name="Jackson L."/>
            <person name="Malandrin L."/>
            <person name="Malas T.B."/>
            <person name="Moussa E."/>
            <person name="Nair M."/>
            <person name="Reid A.J."/>
            <person name="Sanders M."/>
            <person name="Sharma J."/>
            <person name="Tracey A."/>
            <person name="Quail M.A."/>
            <person name="Weir W."/>
            <person name="Wastling J.M."/>
            <person name="Hall N."/>
            <person name="Willadsen P."/>
            <person name="Lingelbach K."/>
            <person name="Shiels B."/>
            <person name="Tait A."/>
            <person name="Berriman M."/>
            <person name="Allred D.R."/>
            <person name="Pain A."/>
        </authorList>
    </citation>
    <scope>NUCLEOTIDE SEQUENCE</scope>
    <source>
        <strain evidence="8">1802A</strain>
    </source>
</reference>
<dbReference type="Pfam" id="PF13656">
    <property type="entry name" value="RNA_pol_L_2"/>
    <property type="match status" value="1"/>
</dbReference>
<dbReference type="InterPro" id="IPR022100">
    <property type="entry name" value="WDHD1/CFT4_beta-prop_2nd"/>
</dbReference>
<dbReference type="InterPro" id="IPR008193">
    <property type="entry name" value="RNA_pol_Rpb11_13-16kDa_CS"/>
</dbReference>
<evidence type="ECO:0000256" key="3">
    <source>
        <dbReference type="ARBA" id="ARBA00023163"/>
    </source>
</evidence>
<keyword evidence="9" id="KW-1185">Reference proteome</keyword>
<dbReference type="GO" id="GO:0043596">
    <property type="term" value="C:nuclear replication fork"/>
    <property type="evidence" value="ECO:0007669"/>
    <property type="project" value="TreeGrafter"/>
</dbReference>
<reference evidence="8" key="2">
    <citation type="submission" date="2021-05" db="EMBL/GenBank/DDBJ databases">
        <authorList>
            <person name="Pain A."/>
        </authorList>
    </citation>
    <scope>NUCLEOTIDE SEQUENCE</scope>
    <source>
        <strain evidence="8">1802A</strain>
    </source>
</reference>
<keyword evidence="3" id="KW-0804">Transcription</keyword>
<gene>
    <name evidence="8" type="ORF">X943_003738</name>
</gene>
<dbReference type="GO" id="GO:0003899">
    <property type="term" value="F:DNA-directed RNA polymerase activity"/>
    <property type="evidence" value="ECO:0007669"/>
    <property type="project" value="InterPro"/>
</dbReference>
<dbReference type="HAMAP" id="MF_00261">
    <property type="entry name" value="RNApol_arch_Rpo11"/>
    <property type="match status" value="1"/>
</dbReference>
<dbReference type="GO" id="GO:0003677">
    <property type="term" value="F:DNA binding"/>
    <property type="evidence" value="ECO:0007669"/>
    <property type="project" value="InterPro"/>
</dbReference>
<feature type="region of interest" description="Disordered" evidence="5">
    <location>
        <begin position="1055"/>
        <end position="1109"/>
    </location>
</feature>
<dbReference type="AlphaFoldDB" id="A0AAD9LEN2"/>
<evidence type="ECO:0000256" key="2">
    <source>
        <dbReference type="ARBA" id="ARBA00022478"/>
    </source>
</evidence>
<dbReference type="GO" id="GO:0006261">
    <property type="term" value="P:DNA-templated DNA replication"/>
    <property type="evidence" value="ECO:0007669"/>
    <property type="project" value="TreeGrafter"/>
</dbReference>
<evidence type="ECO:0000256" key="4">
    <source>
        <dbReference type="ARBA" id="ARBA00023242"/>
    </source>
</evidence>
<evidence type="ECO:0000313" key="8">
    <source>
        <dbReference type="EMBL" id="KAK1933456.1"/>
    </source>
</evidence>
<dbReference type="GO" id="GO:0000278">
    <property type="term" value="P:mitotic cell cycle"/>
    <property type="evidence" value="ECO:0007669"/>
    <property type="project" value="TreeGrafter"/>
</dbReference>
<comment type="subcellular location">
    <subcellularLocation>
        <location evidence="1">Nucleus</location>
    </subcellularLocation>
</comment>
<dbReference type="PANTHER" id="PTHR19932">
    <property type="entry name" value="WD REPEAT AND HMG-BOX DNA BINDING PROTEIN"/>
    <property type="match status" value="1"/>
</dbReference>
<evidence type="ECO:0000259" key="6">
    <source>
        <dbReference type="Pfam" id="PF12341"/>
    </source>
</evidence>
<sequence>MSRQTSLINRPETADMMELNQGLRKVEWITDSRSPLCGTFIVYLEDHTFGTLIRSRLSKDERVAFVGYRVPHPLENKLEIRLRCKVDSPFVVMLNALSSVRSNVAQLKKVYLVSSPCVALARKLDVCCLRTFRQKGSVAEGDWRVCINESVEPKIQSSKVSAICVEEAPKTLKQYDFIAVLGYANGLITLAGVDSSGEFHVISHNDKNTSRVLYVDVHVDRLADERGQGCIHSFALLDGGIIVKFPWDSLAQTRVECGEGIVGIRASLEHRVIAQYGTDRMVLRALDTDSTLKTFDNVNTSLWGEGGCAWNPQKKLLVFGGASAVRYTSAPKWDVYQFGEGVAHAEPILSLQFAMFGEMVALLTASRDKIAIWDFDTETVLYSQAGKKVIQAVTYISGTLFRTCALTELTDKEVSLLIFGDDSAEGQWEVTRLSLPVDDKMEVVGSKRVKSNANPSYKRTGDPANKRLRKMVDIEAEDAGDDEEPDLFDEIGATNLDTEIPDTPRSNTNDRSRNIHLLGMLDEEASITLMEGLDRLKKRVAQLERKTSRRYALTPGACPPPKDESSQWLLYWDDIGQITKQGSGDGITLHIHLFSGPNAGYAQKHDRHNCHTAALSQRALVTGSEFTFEGGQHSVVTFHNLSTNEMWERRLKNETIAAVAVSDDFVAALGATSLYIFSIAGSVLGIYYLKGEPVGIAAKGNLLAVISEVSSMPKGPAAFSARLMWINGLRGLARNSINRIVDLYDDLLVLPQGKHIAWISISDQLNLWIADSGGQLVSLVPAMASFHKMGGVSLEWVPSLHLAELSSESKPDEQRERINVFPLYINEQKLCYIRLKAEETHPHNHAPVNFMGYTLRKAPLRIESASGAYMPFSMFNSILTRDPTLKEVSKTGVVEDVAGIPWQQYDEMRHSLTLQSAQIEMLMQLQQIYGFWFRDAERITQKAATSMGNVERVHDKWLLRMLRKVKGQRQDGNVAFDILRMIRYQRCLDTAADILSEQMDNRQRKVLQEASMLLANGPSRDFMLPQQETVVQQPDNRPLITPGVNEVAVMKRTVNKDNGQGKSSSESDGKAQSNTTKSDVAPANRVQGFTTMEDENKPADNWMQHVFKS</sequence>
<protein>
    <recommendedName>
        <fullName evidence="10">DNA-directed RNA polymerase II subunit RPB11</fullName>
    </recommendedName>
</protein>
<feature type="compositionally biased region" description="Polar residues" evidence="5">
    <location>
        <begin position="1056"/>
        <end position="1078"/>
    </location>
</feature>